<protein>
    <recommendedName>
        <fullName evidence="5">Spindle pole body component</fullName>
    </recommendedName>
</protein>
<dbReference type="PANTHER" id="PTHR19302:SF70">
    <property type="entry name" value="GAMMA-TUBULIN COMPLEX COMPONENT 6"/>
    <property type="match status" value="1"/>
</dbReference>
<comment type="caution">
    <text evidence="9">The sequence shown here is derived from an EMBL/GenBank/DDBJ whole genome shotgun (WGS) entry which is preliminary data.</text>
</comment>
<dbReference type="GO" id="GO:0007020">
    <property type="term" value="P:microtubule nucleation"/>
    <property type="evidence" value="ECO:0007669"/>
    <property type="project" value="InterPro"/>
</dbReference>
<evidence type="ECO:0000256" key="3">
    <source>
        <dbReference type="ARBA" id="ARBA00022701"/>
    </source>
</evidence>
<dbReference type="Pfam" id="PF04130">
    <property type="entry name" value="GCP_C_terminal"/>
    <property type="match status" value="1"/>
</dbReference>
<name>A0A7C8NV47_ORBOL</name>
<feature type="compositionally biased region" description="Pro residues" evidence="6">
    <location>
        <begin position="101"/>
        <end position="111"/>
    </location>
</feature>
<dbReference type="GO" id="GO:0051011">
    <property type="term" value="F:microtubule minus-end binding"/>
    <property type="evidence" value="ECO:0007669"/>
    <property type="project" value="TreeGrafter"/>
</dbReference>
<feature type="domain" description="Gamma tubulin complex component protein N-terminal" evidence="8">
    <location>
        <begin position="200"/>
        <end position="606"/>
    </location>
</feature>
<evidence type="ECO:0000256" key="5">
    <source>
        <dbReference type="RuleBase" id="RU363050"/>
    </source>
</evidence>
<evidence type="ECO:0000313" key="9">
    <source>
        <dbReference type="EMBL" id="KAF3134426.1"/>
    </source>
</evidence>
<organism evidence="9 10">
    <name type="scientific">Orbilia oligospora</name>
    <name type="common">Nematode-trapping fungus</name>
    <name type="synonym">Arthrobotrys oligospora</name>
    <dbReference type="NCBI Taxonomy" id="2813651"/>
    <lineage>
        <taxon>Eukaryota</taxon>
        <taxon>Fungi</taxon>
        <taxon>Dikarya</taxon>
        <taxon>Ascomycota</taxon>
        <taxon>Pezizomycotina</taxon>
        <taxon>Orbiliomycetes</taxon>
        <taxon>Orbiliales</taxon>
        <taxon>Orbiliaceae</taxon>
        <taxon>Orbilia</taxon>
    </lineage>
</organism>
<dbReference type="EMBL" id="WIQZ01000036">
    <property type="protein sequence ID" value="KAF3134426.1"/>
    <property type="molecule type" value="Genomic_DNA"/>
</dbReference>
<dbReference type="InterPro" id="IPR041470">
    <property type="entry name" value="GCP_N"/>
</dbReference>
<dbReference type="GO" id="GO:0000278">
    <property type="term" value="P:mitotic cell cycle"/>
    <property type="evidence" value="ECO:0007669"/>
    <property type="project" value="TreeGrafter"/>
</dbReference>
<feature type="region of interest" description="Disordered" evidence="6">
    <location>
        <begin position="101"/>
        <end position="122"/>
    </location>
</feature>
<keyword evidence="2 5" id="KW-0963">Cytoplasm</keyword>
<feature type="domain" description="Gamma tubulin complex component C-terminal" evidence="7">
    <location>
        <begin position="614"/>
        <end position="982"/>
    </location>
</feature>
<evidence type="ECO:0000256" key="6">
    <source>
        <dbReference type="SAM" id="MobiDB-lite"/>
    </source>
</evidence>
<accession>A0A7C8NV47</accession>
<dbReference type="Proteomes" id="UP000480548">
    <property type="component" value="Unassembled WGS sequence"/>
</dbReference>
<comment type="subcellular location">
    <subcellularLocation>
        <location evidence="5">Cytoplasm</location>
        <location evidence="5">Cytoskeleton</location>
        <location evidence="5">Microtubule organizing center</location>
    </subcellularLocation>
</comment>
<dbReference type="Pfam" id="PF17681">
    <property type="entry name" value="GCP_N_terminal"/>
    <property type="match status" value="1"/>
</dbReference>
<dbReference type="AlphaFoldDB" id="A0A7C8NV47"/>
<gene>
    <name evidence="9" type="ORF">TWF703_006409</name>
</gene>
<dbReference type="GO" id="GO:0043015">
    <property type="term" value="F:gamma-tubulin binding"/>
    <property type="evidence" value="ECO:0007669"/>
    <property type="project" value="InterPro"/>
</dbReference>
<dbReference type="GO" id="GO:0051321">
    <property type="term" value="P:meiotic cell cycle"/>
    <property type="evidence" value="ECO:0007669"/>
    <property type="project" value="TreeGrafter"/>
</dbReference>
<evidence type="ECO:0000256" key="2">
    <source>
        <dbReference type="ARBA" id="ARBA00022490"/>
    </source>
</evidence>
<proteinExistence type="inferred from homology"/>
<evidence type="ECO:0000256" key="4">
    <source>
        <dbReference type="ARBA" id="ARBA00023212"/>
    </source>
</evidence>
<dbReference type="GO" id="GO:0005816">
    <property type="term" value="C:spindle pole body"/>
    <property type="evidence" value="ECO:0007669"/>
    <property type="project" value="UniProtKB-ARBA"/>
</dbReference>
<dbReference type="GO" id="GO:0000922">
    <property type="term" value="C:spindle pole"/>
    <property type="evidence" value="ECO:0007669"/>
    <property type="project" value="InterPro"/>
</dbReference>
<dbReference type="GO" id="GO:0031122">
    <property type="term" value="P:cytoplasmic microtubule organization"/>
    <property type="evidence" value="ECO:0007669"/>
    <property type="project" value="TreeGrafter"/>
</dbReference>
<reference evidence="9 10" key="1">
    <citation type="submission" date="2019-06" db="EMBL/GenBank/DDBJ databases">
        <authorList>
            <person name="Palmer J.M."/>
        </authorList>
    </citation>
    <scope>NUCLEOTIDE SEQUENCE [LARGE SCALE GENOMIC DNA]</scope>
    <source>
        <strain evidence="9 10">TWF703</strain>
    </source>
</reference>
<dbReference type="GO" id="GO:0000930">
    <property type="term" value="C:gamma-tubulin complex"/>
    <property type="evidence" value="ECO:0007669"/>
    <property type="project" value="TreeGrafter"/>
</dbReference>
<sequence>MRIVAIWINAFQCARFTARSCLSALYAFAAAMGTFDPFALPDDIWALPKSDLVTQIPEESLFKRDLEKLLQLDPPFETALNPKTETLFPSSPWGELFPPLSFPQPDTPPQGPEAIDAAETDSGLGAGDDPWLDISSTSSNEKGQLISWETFLSQRPHNRANPFVTEARYHVIDAMIQRHDDDGTTQEPPKNIIQTDVLVYCLLHLVKGWDSMLFKFNEANMEFEATREGLRLSGTLISHYLKCGNRLRALQAFAKTVYADIGPCCKTRVGLAHCIQIITVAVQHRLTVLFTSIQSILQLDDIIKVPTMILEALLKIVERVKDTRLDFQLLSAIFEQIQRSEYKSDWLRYLLLLMLQRITRPWLTMVSKAIGITVEKTPFVDDIFEDEGFFIELGDPVPQEGEEEPHTDLIFAPSNIPSFLMLEEAERVHETSRGLRLLRRFHPNHPLLSDHGVERVKMRWGFSWDELQAIDLEAAAHEKRLQLAMQAFNLTKRSRFSRLTDHPQLGDNDGFSFDFIGKSEEEIKASLAASLENMNFEPQRQFGFEGAADDKLGNEALTVEPITSNQPTTARYPPPLSVTFSLSINPILQAQARLTNMACMRLLFKEQRVQSQYELLHSFLLFGDGVYASRLSASLFSDELASGTTNSGIRSGIAIGGWGLQLGVRNDWPPASSELRLALMGIMAECYASGIGRGTGHKENDDLPGGLSFSVREMTEEEEDKCKNPDSLEALDFLQVSYRPKSPYDTVIDSVSLVKYDRLFKHLLRTIRMVYVVNRLFGYTNIERGKERPTTNPIILRFRIEAHFFVSTLAKYMFETGVETVWKEFAKKLDEIERRLEKYDISDRYGEMESLGQLAAYHNSCLDQMLFATMLRLRQQPVLNLIEEIFGMILKFAKMVRLEHIGVVDPLTPTDDSAFGKLYGKFRKRVGIFINVARALSERRGYGGLAKRESDRSKDTFRGPGDAAEGGALGQLLVRLEMSTYYVDAAKKL</sequence>
<evidence type="ECO:0000256" key="1">
    <source>
        <dbReference type="ARBA" id="ARBA00010337"/>
    </source>
</evidence>
<dbReference type="Gene3D" id="1.20.120.1900">
    <property type="entry name" value="Gamma-tubulin complex, C-terminal domain"/>
    <property type="match status" value="1"/>
</dbReference>
<dbReference type="InterPro" id="IPR007259">
    <property type="entry name" value="GCP"/>
</dbReference>
<evidence type="ECO:0000313" key="10">
    <source>
        <dbReference type="Proteomes" id="UP000480548"/>
    </source>
</evidence>
<dbReference type="GO" id="GO:0051225">
    <property type="term" value="P:spindle assembly"/>
    <property type="evidence" value="ECO:0007669"/>
    <property type="project" value="TreeGrafter"/>
</dbReference>
<dbReference type="InterPro" id="IPR042241">
    <property type="entry name" value="GCP_C_sf"/>
</dbReference>
<dbReference type="InterPro" id="IPR040457">
    <property type="entry name" value="GCP_C"/>
</dbReference>
<dbReference type="GO" id="GO:0005874">
    <property type="term" value="C:microtubule"/>
    <property type="evidence" value="ECO:0007669"/>
    <property type="project" value="UniProtKB-KW"/>
</dbReference>
<keyword evidence="4 5" id="KW-0206">Cytoskeleton</keyword>
<dbReference type="PANTHER" id="PTHR19302">
    <property type="entry name" value="GAMMA TUBULIN COMPLEX PROTEIN"/>
    <property type="match status" value="1"/>
</dbReference>
<evidence type="ECO:0000259" key="7">
    <source>
        <dbReference type="Pfam" id="PF04130"/>
    </source>
</evidence>
<evidence type="ECO:0000259" key="8">
    <source>
        <dbReference type="Pfam" id="PF17681"/>
    </source>
</evidence>
<comment type="similarity">
    <text evidence="1 5">Belongs to the TUBGCP family.</text>
</comment>
<keyword evidence="3 5" id="KW-0493">Microtubule</keyword>